<keyword evidence="4" id="KW-0862">Zinc</keyword>
<dbReference type="SUPFAM" id="SSF140996">
    <property type="entry name" value="Hermes dimerisation domain"/>
    <property type="match status" value="1"/>
</dbReference>
<sequence>MVDEVNMVIKDSHTFSVIEVEGFRGPIHALDPTYVLPSRQALKKMVDSKYEEAKVKAKAELQNVKTVSLTSNMWTSLNMDSYLAITYHYIDGVIIHSPLSCWG</sequence>
<dbReference type="PANTHER" id="PTHR46481:SF10">
    <property type="entry name" value="ZINC FINGER BED DOMAIN-CONTAINING PROTEIN 39"/>
    <property type="match status" value="1"/>
</dbReference>
<evidence type="ECO:0000313" key="7">
    <source>
        <dbReference type="Proteomes" id="UP000830375"/>
    </source>
</evidence>
<keyword evidence="3" id="KW-0863">Zinc-finger</keyword>
<keyword evidence="7" id="KW-1185">Reference proteome</keyword>
<comment type="caution">
    <text evidence="6">The sequence shown here is derived from an EMBL/GenBank/DDBJ whole genome shotgun (WGS) entry which is preliminary data.</text>
</comment>
<organism evidence="6 7">
    <name type="scientific">Labeo rohita</name>
    <name type="common">Indian major carp</name>
    <name type="synonym">Cyprinus rohita</name>
    <dbReference type="NCBI Taxonomy" id="84645"/>
    <lineage>
        <taxon>Eukaryota</taxon>
        <taxon>Metazoa</taxon>
        <taxon>Chordata</taxon>
        <taxon>Craniata</taxon>
        <taxon>Vertebrata</taxon>
        <taxon>Euteleostomi</taxon>
        <taxon>Actinopterygii</taxon>
        <taxon>Neopterygii</taxon>
        <taxon>Teleostei</taxon>
        <taxon>Ostariophysi</taxon>
        <taxon>Cypriniformes</taxon>
        <taxon>Cyprinidae</taxon>
        <taxon>Labeoninae</taxon>
        <taxon>Labeonini</taxon>
        <taxon>Labeo</taxon>
    </lineage>
</organism>
<comment type="subcellular location">
    <subcellularLocation>
        <location evidence="1">Nucleus</location>
    </subcellularLocation>
</comment>
<proteinExistence type="predicted"/>
<dbReference type="InterPro" id="IPR052035">
    <property type="entry name" value="ZnF_BED_domain_contain"/>
</dbReference>
<accession>A0ABQ8MS54</accession>
<dbReference type="EMBL" id="JACTAM010000004">
    <property type="protein sequence ID" value="KAI2665535.1"/>
    <property type="molecule type" value="Genomic_DNA"/>
</dbReference>
<keyword evidence="2" id="KW-0479">Metal-binding</keyword>
<evidence type="ECO:0008006" key="8">
    <source>
        <dbReference type="Google" id="ProtNLM"/>
    </source>
</evidence>
<dbReference type="Proteomes" id="UP000830375">
    <property type="component" value="Unassembled WGS sequence"/>
</dbReference>
<evidence type="ECO:0000256" key="4">
    <source>
        <dbReference type="ARBA" id="ARBA00022833"/>
    </source>
</evidence>
<keyword evidence="5" id="KW-0539">Nucleus</keyword>
<protein>
    <recommendedName>
        <fullName evidence="8">Zinc finger BED domain-containing 1-like protein</fullName>
    </recommendedName>
</protein>
<evidence type="ECO:0000256" key="1">
    <source>
        <dbReference type="ARBA" id="ARBA00004123"/>
    </source>
</evidence>
<evidence type="ECO:0000256" key="2">
    <source>
        <dbReference type="ARBA" id="ARBA00022723"/>
    </source>
</evidence>
<dbReference type="PANTHER" id="PTHR46481">
    <property type="entry name" value="ZINC FINGER BED DOMAIN-CONTAINING PROTEIN 4"/>
    <property type="match status" value="1"/>
</dbReference>
<evidence type="ECO:0000256" key="5">
    <source>
        <dbReference type="ARBA" id="ARBA00023242"/>
    </source>
</evidence>
<name>A0ABQ8MS54_LABRO</name>
<evidence type="ECO:0000256" key="3">
    <source>
        <dbReference type="ARBA" id="ARBA00022771"/>
    </source>
</evidence>
<gene>
    <name evidence="6" type="ORF">H4Q32_021855</name>
</gene>
<evidence type="ECO:0000313" key="6">
    <source>
        <dbReference type="EMBL" id="KAI2665535.1"/>
    </source>
</evidence>
<reference evidence="6 7" key="1">
    <citation type="submission" date="2022-01" db="EMBL/GenBank/DDBJ databases">
        <title>A high-quality chromosome-level genome assembly of rohu carp, Labeo rohita.</title>
        <authorList>
            <person name="Arick M.A. II"/>
            <person name="Hsu C.-Y."/>
            <person name="Magbanua Z."/>
            <person name="Pechanova O."/>
            <person name="Grover C."/>
            <person name="Miller E."/>
            <person name="Thrash A."/>
            <person name="Ezzel L."/>
            <person name="Alam S."/>
            <person name="Benzie J."/>
            <person name="Hamilton M."/>
            <person name="Karsi A."/>
            <person name="Lawrence M.L."/>
            <person name="Peterson D.G."/>
        </authorList>
    </citation>
    <scope>NUCLEOTIDE SEQUENCE [LARGE SCALE GENOMIC DNA]</scope>
    <source>
        <strain evidence="7">BAU-BD-2019</strain>
        <tissue evidence="6">Blood</tissue>
    </source>
</reference>